<organism evidence="1 2">
    <name type="scientific">Fusarium gaditjirri</name>
    <dbReference type="NCBI Taxonomy" id="282569"/>
    <lineage>
        <taxon>Eukaryota</taxon>
        <taxon>Fungi</taxon>
        <taxon>Dikarya</taxon>
        <taxon>Ascomycota</taxon>
        <taxon>Pezizomycotina</taxon>
        <taxon>Sordariomycetes</taxon>
        <taxon>Hypocreomycetidae</taxon>
        <taxon>Hypocreales</taxon>
        <taxon>Nectriaceae</taxon>
        <taxon>Fusarium</taxon>
        <taxon>Fusarium nisikadoi species complex</taxon>
    </lineage>
</organism>
<sequence>MYLEAQLLLKYGLAELTACLDDHSPETLLVFIMLLNFFQDRMPTERDKFLRYCIDETQPSKRAQPLMDILRHIDAAERKSAEPQKHKSTGPEEREEANAEFCANLLHDVATMFINKLKQKLRYDELGYAVIQHMHQTGELEDFKRLTWPDPYLAQENDEAFFSSRANIEHYIVLAVERFGYRELLQIKDVLNRQIMLAENSEIREMIDKHLTSLRRPIQRIGYRDNFNNMKKFKEHWSRTTAGWETSLVVKGPNHIIAMLHGMRRFKDFEDDYQVSLIKKNLYNVFLGIAEDLGEQESYMMVQDGILHSAWREDQENSLWVTI</sequence>
<proteinExistence type="predicted"/>
<dbReference type="EMBL" id="JABFAI010000190">
    <property type="protein sequence ID" value="KAF4951014.1"/>
    <property type="molecule type" value="Genomic_DNA"/>
</dbReference>
<dbReference type="OrthoDB" id="4970700at2759"/>
<dbReference type="AlphaFoldDB" id="A0A8H4T4B0"/>
<gene>
    <name evidence="1" type="ORF">FGADI_7798</name>
</gene>
<protein>
    <submittedName>
        <fullName evidence="1">Uncharacterized protein</fullName>
    </submittedName>
</protein>
<evidence type="ECO:0000313" key="1">
    <source>
        <dbReference type="EMBL" id="KAF4951014.1"/>
    </source>
</evidence>
<dbReference type="Proteomes" id="UP000604273">
    <property type="component" value="Unassembled WGS sequence"/>
</dbReference>
<reference evidence="1" key="2">
    <citation type="submission" date="2020-05" db="EMBL/GenBank/DDBJ databases">
        <authorList>
            <person name="Kim H.-S."/>
            <person name="Proctor R.H."/>
            <person name="Brown D.W."/>
        </authorList>
    </citation>
    <scope>NUCLEOTIDE SEQUENCE</scope>
    <source>
        <strain evidence="1">NRRL 45417</strain>
    </source>
</reference>
<reference evidence="1" key="1">
    <citation type="journal article" date="2020" name="BMC Genomics">
        <title>Correction to: Identification and distribution of gene clusters required for synthesis of sphingolipid metabolism inhibitors in diverse species of the filamentous fungus Fusarium.</title>
        <authorList>
            <person name="Kim H.S."/>
            <person name="Lohmar J.M."/>
            <person name="Busman M."/>
            <person name="Brown D.W."/>
            <person name="Naumann T.A."/>
            <person name="Divon H.H."/>
            <person name="Lysoe E."/>
            <person name="Uhlig S."/>
            <person name="Proctor R.H."/>
        </authorList>
    </citation>
    <scope>NUCLEOTIDE SEQUENCE</scope>
    <source>
        <strain evidence="1">NRRL 45417</strain>
    </source>
</reference>
<keyword evidence="2" id="KW-1185">Reference proteome</keyword>
<accession>A0A8H4T4B0</accession>
<comment type="caution">
    <text evidence="1">The sequence shown here is derived from an EMBL/GenBank/DDBJ whole genome shotgun (WGS) entry which is preliminary data.</text>
</comment>
<evidence type="ECO:0000313" key="2">
    <source>
        <dbReference type="Proteomes" id="UP000604273"/>
    </source>
</evidence>
<name>A0A8H4T4B0_9HYPO</name>